<dbReference type="RefSeq" id="WP_073430139.1">
    <property type="nucleotide sequence ID" value="NZ_CADFGY010000014.1"/>
</dbReference>
<dbReference type="STRING" id="169427.SAMN05192548_102021"/>
<dbReference type="AlphaFoldDB" id="A0A1M6RW23"/>
<evidence type="ECO:0000313" key="2">
    <source>
        <dbReference type="Proteomes" id="UP000184395"/>
    </source>
</evidence>
<dbReference type="Proteomes" id="UP000184395">
    <property type="component" value="Unassembled WGS sequence"/>
</dbReference>
<dbReference type="OrthoDB" id="9110886at2"/>
<reference evidence="1 2" key="1">
    <citation type="submission" date="2016-11" db="EMBL/GenBank/DDBJ databases">
        <authorList>
            <person name="Jaros S."/>
            <person name="Januszkiewicz K."/>
            <person name="Wedrychowicz H."/>
        </authorList>
    </citation>
    <scope>NUCLEOTIDE SEQUENCE [LARGE SCALE GENOMIC DNA]</scope>
    <source>
        <strain evidence="1 2">LMG 20594</strain>
    </source>
</reference>
<protein>
    <submittedName>
        <fullName evidence="1">Uncharacterized protein</fullName>
    </submittedName>
</protein>
<dbReference type="EMBL" id="FRAB01000020">
    <property type="protein sequence ID" value="SHK36664.1"/>
    <property type="molecule type" value="Genomic_DNA"/>
</dbReference>
<sequence>MEQAYAAIGRAVIAMQMFEVTFVSVHEGFKMITDEVYREASGGMIDEKKYKTASANVVKALSDRGQIATDLEDRLNTLIERRNELMHRWFMHHGWPWPETSNAADYAPVIELAEWVRTEANAITHMMAGYMVQHAHPQVHEEDSDAYRQAMVELFHKLHVQE</sequence>
<proteinExistence type="predicted"/>
<accession>A0A1M6RW23</accession>
<evidence type="ECO:0000313" key="1">
    <source>
        <dbReference type="EMBL" id="SHK36664.1"/>
    </source>
</evidence>
<name>A0A1M6RW23_9BURK</name>
<organism evidence="1 2">
    <name type="scientific">Paraburkholderia terricola</name>
    <dbReference type="NCBI Taxonomy" id="169427"/>
    <lineage>
        <taxon>Bacteria</taxon>
        <taxon>Pseudomonadati</taxon>
        <taxon>Pseudomonadota</taxon>
        <taxon>Betaproteobacteria</taxon>
        <taxon>Burkholderiales</taxon>
        <taxon>Burkholderiaceae</taxon>
        <taxon>Paraburkholderia</taxon>
    </lineage>
</organism>
<gene>
    <name evidence="1" type="ORF">SAMN05192548_102021</name>
</gene>